<dbReference type="EMBL" id="BAABBU010000036">
    <property type="protein sequence ID" value="GAA4150051.1"/>
    <property type="molecule type" value="Genomic_DNA"/>
</dbReference>
<gene>
    <name evidence="2" type="ORF">GCM10022285_59800</name>
</gene>
<feature type="region of interest" description="Disordered" evidence="1">
    <location>
        <begin position="1"/>
        <end position="24"/>
    </location>
</feature>
<keyword evidence="3" id="KW-1185">Reference proteome</keyword>
<evidence type="ECO:0008006" key="4">
    <source>
        <dbReference type="Google" id="ProtNLM"/>
    </source>
</evidence>
<sequence length="73" mass="7514">MCGVARGAREPVNSARNRAGSGTVAGMIPFGVGEPFGGNSPGILRVLLRVAPPAPEKRQEPRSPRGVGLLGYC</sequence>
<proteinExistence type="predicted"/>
<evidence type="ECO:0000256" key="1">
    <source>
        <dbReference type="SAM" id="MobiDB-lite"/>
    </source>
</evidence>
<dbReference type="Proteomes" id="UP001501845">
    <property type="component" value="Unassembled WGS sequence"/>
</dbReference>
<accession>A0ABP7Z8V7</accession>
<protein>
    <recommendedName>
        <fullName evidence="4">Aldehyde dehydrogenase domain-containing protein</fullName>
    </recommendedName>
</protein>
<evidence type="ECO:0000313" key="2">
    <source>
        <dbReference type="EMBL" id="GAA4150051.1"/>
    </source>
</evidence>
<evidence type="ECO:0000313" key="3">
    <source>
        <dbReference type="Proteomes" id="UP001501845"/>
    </source>
</evidence>
<name>A0ABP7Z8V7_9ACTN</name>
<organism evidence="2 3">
    <name type="scientific">Streptomyces tunisiensis</name>
    <dbReference type="NCBI Taxonomy" id="948699"/>
    <lineage>
        <taxon>Bacteria</taxon>
        <taxon>Bacillati</taxon>
        <taxon>Actinomycetota</taxon>
        <taxon>Actinomycetes</taxon>
        <taxon>Kitasatosporales</taxon>
        <taxon>Streptomycetaceae</taxon>
        <taxon>Streptomyces</taxon>
    </lineage>
</organism>
<reference evidence="3" key="1">
    <citation type="journal article" date="2019" name="Int. J. Syst. Evol. Microbiol.">
        <title>The Global Catalogue of Microorganisms (GCM) 10K type strain sequencing project: providing services to taxonomists for standard genome sequencing and annotation.</title>
        <authorList>
            <consortium name="The Broad Institute Genomics Platform"/>
            <consortium name="The Broad Institute Genome Sequencing Center for Infectious Disease"/>
            <person name="Wu L."/>
            <person name="Ma J."/>
        </authorList>
    </citation>
    <scope>NUCLEOTIDE SEQUENCE [LARGE SCALE GENOMIC DNA]</scope>
    <source>
        <strain evidence="3">JCM 17589</strain>
    </source>
</reference>
<comment type="caution">
    <text evidence="2">The sequence shown here is derived from an EMBL/GenBank/DDBJ whole genome shotgun (WGS) entry which is preliminary data.</text>
</comment>
<feature type="region of interest" description="Disordered" evidence="1">
    <location>
        <begin position="53"/>
        <end position="73"/>
    </location>
</feature>